<evidence type="ECO:0000259" key="8">
    <source>
        <dbReference type="PROSITE" id="PS50893"/>
    </source>
</evidence>
<protein>
    <recommendedName>
        <fullName evidence="5">Probable ATP-binding protein YheS</fullName>
    </recommendedName>
</protein>
<keyword evidence="10" id="KW-1185">Reference proteome</keyword>
<dbReference type="GO" id="GO:0005524">
    <property type="term" value="F:ATP binding"/>
    <property type="evidence" value="ECO:0007669"/>
    <property type="project" value="UniProtKB-KW"/>
</dbReference>
<dbReference type="CDD" id="cd03221">
    <property type="entry name" value="ABCF_EF-3"/>
    <property type="match status" value="2"/>
</dbReference>
<feature type="region of interest" description="Disordered" evidence="7">
    <location>
        <begin position="523"/>
        <end position="553"/>
    </location>
</feature>
<evidence type="ECO:0000256" key="4">
    <source>
        <dbReference type="ARBA" id="ARBA00061571"/>
    </source>
</evidence>
<feature type="compositionally biased region" description="Basic and acidic residues" evidence="7">
    <location>
        <begin position="536"/>
        <end position="549"/>
    </location>
</feature>
<keyword evidence="6" id="KW-0175">Coiled coil</keyword>
<dbReference type="STRING" id="1475481.GCA_000953855_00332"/>
<gene>
    <name evidence="9" type="ORF">MBSD_n0328</name>
</gene>
<keyword evidence="2" id="KW-0547">Nucleotide-binding</keyword>
<dbReference type="InterPro" id="IPR027417">
    <property type="entry name" value="P-loop_NTPase"/>
</dbReference>
<evidence type="ECO:0000313" key="10">
    <source>
        <dbReference type="Proteomes" id="UP000253740"/>
    </source>
</evidence>
<sequence>MLAFDALTLRRGPRALFRDASLAIHAGWRVGVSGRNGSGKTSLFALVAGELAPDLGDFRRPREWTLAWVRQETPALACTALEHVLDGDAELRALERRLAEAEAAHDVARQAALHDRLHAIGGYAARARAAQLLAGLGFAPQDHARPVAEFSGGWRMRLNLAQALMTRSDLLLLDEPTNHLDLDAVVWLEQWLRRYPGTLLLISHDREFLDSVTTHTLHIAEQRLELFAGGVSAFRRVRAERQAQQQVLAARQAEQRARMQAFVDRFRAKASKARQAQSRLKALERMAEIVPPREEAVLPIAFAEPAALPHPLLRLEDAAAGYDTRRVLDGVSLNIAPGDRIALLGANGNGKSTLMKLLAGALPPQGGARTEGKGLVIGYFAQHQLEQLDPAATPLEHLRRLDPRLGEQAGRDFLGRFGFSGERVLEPVAPLSGGEKARLCLALIAYARPNLLLLDEPTNHLDLEMREALADALNGYDGALVLVAHDRALIRATCDTLLHVARGRVVPYDGDLDDYARLLAREAREETPAPAAPAAGRRDDRRDRAEQRARLAPLRSAAQKLERELERLAAEKREVDAALADPALYAGDHAARIAELGRRQRELAEAIAAAEDAWLDAQGALEAAG</sequence>
<dbReference type="InterPro" id="IPR003593">
    <property type="entry name" value="AAA+_ATPase"/>
</dbReference>
<evidence type="ECO:0000256" key="3">
    <source>
        <dbReference type="ARBA" id="ARBA00022840"/>
    </source>
</evidence>
<accession>A0A0K8QJC8</accession>
<dbReference type="SUPFAM" id="SSF52540">
    <property type="entry name" value="P-loop containing nucleoside triphosphate hydrolases"/>
    <property type="match status" value="2"/>
</dbReference>
<dbReference type="EMBL" id="DF970145">
    <property type="protein sequence ID" value="GAP65040.1"/>
    <property type="molecule type" value="Genomic_DNA"/>
</dbReference>
<dbReference type="RefSeq" id="WP_062534471.1">
    <property type="nucleotide sequence ID" value="NZ_DF970145.1"/>
</dbReference>
<dbReference type="AlphaFoldDB" id="A0A0K8QJC8"/>
<dbReference type="Pfam" id="PF00005">
    <property type="entry name" value="ABC_tran"/>
    <property type="match status" value="2"/>
</dbReference>
<dbReference type="GO" id="GO:0016887">
    <property type="term" value="F:ATP hydrolysis activity"/>
    <property type="evidence" value="ECO:0007669"/>
    <property type="project" value="InterPro"/>
</dbReference>
<dbReference type="PROSITE" id="PS00211">
    <property type="entry name" value="ABC_TRANSPORTER_1"/>
    <property type="match status" value="2"/>
</dbReference>
<evidence type="ECO:0000256" key="2">
    <source>
        <dbReference type="ARBA" id="ARBA00022741"/>
    </source>
</evidence>
<dbReference type="InterPro" id="IPR037118">
    <property type="entry name" value="Val-tRNA_synth_C_sf"/>
</dbReference>
<dbReference type="InterPro" id="IPR017871">
    <property type="entry name" value="ABC_transporter-like_CS"/>
</dbReference>
<reference evidence="9" key="1">
    <citation type="submission" date="2015-08" db="EMBL/GenBank/DDBJ databases">
        <title>Complete DNA Sequence of Pseudomonas syringae pv. actinidiae, the Causal Agent of Kiwifruit Canker Disease.</title>
        <authorList>
            <person name="Rikkerink E.H.A."/>
            <person name="Fineran P.C."/>
        </authorList>
    </citation>
    <scope>NUCLEOTIDE SEQUENCE</scope>
    <source>
        <strain evidence="9">SkMP5</strain>
    </source>
</reference>
<dbReference type="Gene3D" id="3.40.50.300">
    <property type="entry name" value="P-loop containing nucleotide triphosphate hydrolases"/>
    <property type="match status" value="2"/>
</dbReference>
<evidence type="ECO:0000256" key="7">
    <source>
        <dbReference type="SAM" id="MobiDB-lite"/>
    </source>
</evidence>
<feature type="domain" description="ABC transporter" evidence="8">
    <location>
        <begin position="2"/>
        <end position="246"/>
    </location>
</feature>
<dbReference type="PANTHER" id="PTHR19211:SF14">
    <property type="entry name" value="ATP-BINDING CASSETTE SUB-FAMILY F MEMBER 1"/>
    <property type="match status" value="1"/>
</dbReference>
<dbReference type="PROSITE" id="PS50893">
    <property type="entry name" value="ABC_TRANSPORTER_2"/>
    <property type="match status" value="2"/>
</dbReference>
<organism evidence="9">
    <name type="scientific">Mizugakiibacter sediminis</name>
    <dbReference type="NCBI Taxonomy" id="1475481"/>
    <lineage>
        <taxon>Bacteria</taxon>
        <taxon>Pseudomonadati</taxon>
        <taxon>Pseudomonadota</taxon>
        <taxon>Gammaproteobacteria</taxon>
        <taxon>Lysobacterales</taxon>
        <taxon>Rhodanobacteraceae</taxon>
        <taxon>Mizugakiibacter</taxon>
    </lineage>
</organism>
<dbReference type="GO" id="GO:0003677">
    <property type="term" value="F:DNA binding"/>
    <property type="evidence" value="ECO:0007669"/>
    <property type="project" value="InterPro"/>
</dbReference>
<keyword evidence="3" id="KW-0067">ATP-binding</keyword>
<dbReference type="FunFam" id="3.40.50.300:FF:002053">
    <property type="entry name" value="ABC transporter ATP-binding protein"/>
    <property type="match status" value="1"/>
</dbReference>
<evidence type="ECO:0000256" key="5">
    <source>
        <dbReference type="ARBA" id="ARBA00069073"/>
    </source>
</evidence>
<feature type="domain" description="ABC transporter" evidence="8">
    <location>
        <begin position="313"/>
        <end position="527"/>
    </location>
</feature>
<proteinExistence type="inferred from homology"/>
<keyword evidence="1" id="KW-0677">Repeat</keyword>
<feature type="coiled-coil region" evidence="6">
    <location>
        <begin position="84"/>
        <end position="111"/>
    </location>
</feature>
<dbReference type="InterPro" id="IPR050611">
    <property type="entry name" value="ABCF"/>
</dbReference>
<dbReference type="SMART" id="SM00382">
    <property type="entry name" value="AAA"/>
    <property type="match status" value="2"/>
</dbReference>
<evidence type="ECO:0000256" key="6">
    <source>
        <dbReference type="SAM" id="Coils"/>
    </source>
</evidence>
<name>A0A0K8QJC8_9GAMM</name>
<evidence type="ECO:0000256" key="1">
    <source>
        <dbReference type="ARBA" id="ARBA00022737"/>
    </source>
</evidence>
<dbReference type="InterPro" id="IPR032781">
    <property type="entry name" value="ABC_tran_Xtn"/>
</dbReference>
<dbReference type="Gene3D" id="1.10.287.380">
    <property type="entry name" value="Valyl-tRNA synthetase, C-terminal domain"/>
    <property type="match status" value="1"/>
</dbReference>
<dbReference type="OrthoDB" id="9808609at2"/>
<dbReference type="FunFam" id="3.40.50.300:FF:000011">
    <property type="entry name" value="Putative ABC transporter ATP-binding component"/>
    <property type="match status" value="1"/>
</dbReference>
<dbReference type="Proteomes" id="UP000253740">
    <property type="component" value="Unassembled WGS sequence"/>
</dbReference>
<comment type="similarity">
    <text evidence="4">Belongs to the ABC transporter superfamily. ABCF family. YheS subfamily.</text>
</comment>
<evidence type="ECO:0000313" key="9">
    <source>
        <dbReference type="EMBL" id="GAP65040.1"/>
    </source>
</evidence>
<dbReference type="InterPro" id="IPR003439">
    <property type="entry name" value="ABC_transporter-like_ATP-bd"/>
</dbReference>
<dbReference type="Pfam" id="PF12848">
    <property type="entry name" value="ABC_tran_Xtn"/>
    <property type="match status" value="1"/>
</dbReference>
<dbReference type="PANTHER" id="PTHR19211">
    <property type="entry name" value="ATP-BINDING TRANSPORT PROTEIN-RELATED"/>
    <property type="match status" value="1"/>
</dbReference>